<gene>
    <name evidence="1" type="ORF">OBO34_21925</name>
</gene>
<protein>
    <submittedName>
        <fullName evidence="1">Uncharacterized protein</fullName>
    </submittedName>
</protein>
<sequence>MTKILAPNQAYTGTSAGVAFLNGKGETDDSYLIEWFKAHGYEVGDDAKNKPQKAGKK</sequence>
<comment type="caution">
    <text evidence="1">The sequence shown here is derived from an EMBL/GenBank/DDBJ whole genome shotgun (WGS) entry which is preliminary data.</text>
</comment>
<dbReference type="Proteomes" id="UP001065549">
    <property type="component" value="Unassembled WGS sequence"/>
</dbReference>
<name>A0A9J6QZR1_9FIRM</name>
<dbReference type="AlphaFoldDB" id="A0A9J6QZR1"/>
<evidence type="ECO:0000313" key="1">
    <source>
        <dbReference type="EMBL" id="MCU7380976.1"/>
    </source>
</evidence>
<accession>A0A9J6QZR1</accession>
<dbReference type="EMBL" id="JAOSHN010000018">
    <property type="protein sequence ID" value="MCU7380976.1"/>
    <property type="molecule type" value="Genomic_DNA"/>
</dbReference>
<keyword evidence="2" id="KW-1185">Reference proteome</keyword>
<evidence type="ECO:0000313" key="2">
    <source>
        <dbReference type="Proteomes" id="UP001065549"/>
    </source>
</evidence>
<proteinExistence type="predicted"/>
<reference evidence="1" key="1">
    <citation type="submission" date="2022-09" db="EMBL/GenBank/DDBJ databases">
        <title>Culturomic study of gut microbiota in children with autism spectrum disorder.</title>
        <authorList>
            <person name="Efimov B.A."/>
            <person name="Chaplin A.V."/>
            <person name="Sokolova S.R."/>
            <person name="Pikina A.P."/>
            <person name="Korzhanova M."/>
            <person name="Belova V."/>
            <person name="Korostin D."/>
        </authorList>
    </citation>
    <scope>NUCLEOTIDE SEQUENCE</scope>
    <source>
        <strain evidence="1">ASD5510</strain>
    </source>
</reference>
<organism evidence="1 2">
    <name type="scientific">Hominibacterium faecale</name>
    <dbReference type="NCBI Taxonomy" id="2839743"/>
    <lineage>
        <taxon>Bacteria</taxon>
        <taxon>Bacillati</taxon>
        <taxon>Bacillota</taxon>
        <taxon>Clostridia</taxon>
        <taxon>Peptostreptococcales</taxon>
        <taxon>Anaerovoracaceae</taxon>
        <taxon>Hominibacterium</taxon>
    </lineage>
</organism>
<dbReference type="RefSeq" id="WP_269478880.1">
    <property type="nucleotide sequence ID" value="NZ_JAOSHN010000018.1"/>
</dbReference>